<reference evidence="10 11" key="1">
    <citation type="submission" date="2019-03" db="EMBL/GenBank/DDBJ databases">
        <title>Genomic Encyclopedia of Type Strains, Phase IV (KMG-IV): sequencing the most valuable type-strain genomes for metagenomic binning, comparative biology and taxonomic classification.</title>
        <authorList>
            <person name="Goeker M."/>
        </authorList>
    </citation>
    <scope>NUCLEOTIDE SEQUENCE [LARGE SCALE GENOMIC DNA]</scope>
    <source>
        <strain evidence="10 11">DSM 15969</strain>
    </source>
</reference>
<feature type="domain" description="Flagellar hook-associated protein FlgK helical" evidence="9">
    <location>
        <begin position="113"/>
        <end position="349"/>
    </location>
</feature>
<dbReference type="InterPro" id="IPR019776">
    <property type="entry name" value="Flagellar_basal_body_rod_CS"/>
</dbReference>
<evidence type="ECO:0000256" key="3">
    <source>
        <dbReference type="ARBA" id="ARBA00009677"/>
    </source>
</evidence>
<evidence type="ECO:0000259" key="8">
    <source>
        <dbReference type="Pfam" id="PF06429"/>
    </source>
</evidence>
<comment type="similarity">
    <text evidence="3 7">Belongs to the flagella basal body rod proteins family.</text>
</comment>
<comment type="subcellular location">
    <subcellularLocation>
        <location evidence="1 7">Bacterial flagellum</location>
    </subcellularLocation>
    <subcellularLocation>
        <location evidence="2 7">Secreted</location>
    </subcellularLocation>
</comment>
<evidence type="ECO:0000259" key="9">
    <source>
        <dbReference type="Pfam" id="PF22638"/>
    </source>
</evidence>
<keyword evidence="11" id="KW-1185">Reference proteome</keyword>
<dbReference type="GO" id="GO:0005576">
    <property type="term" value="C:extracellular region"/>
    <property type="evidence" value="ECO:0007669"/>
    <property type="project" value="UniProtKB-SubCell"/>
</dbReference>
<gene>
    <name evidence="7" type="primary">flgK</name>
    <name evidence="10" type="ORF">EV210_11882</name>
</gene>
<dbReference type="Pfam" id="PF06429">
    <property type="entry name" value="Flg_bbr_C"/>
    <property type="match status" value="1"/>
</dbReference>
<feature type="domain" description="Flagellar basal-body/hook protein C-terminal" evidence="8">
    <location>
        <begin position="449"/>
        <end position="481"/>
    </location>
</feature>
<keyword evidence="10" id="KW-0969">Cilium</keyword>
<evidence type="ECO:0000256" key="5">
    <source>
        <dbReference type="ARBA" id="ARBA00022525"/>
    </source>
</evidence>
<dbReference type="EMBL" id="SLUI01000018">
    <property type="protein sequence ID" value="TCL33309.1"/>
    <property type="molecule type" value="Genomic_DNA"/>
</dbReference>
<name>A0A4R1PPG8_9FIRM</name>
<dbReference type="InterPro" id="IPR010930">
    <property type="entry name" value="Flg_bb/hook_C_dom"/>
</dbReference>
<dbReference type="Proteomes" id="UP000295063">
    <property type="component" value="Unassembled WGS sequence"/>
</dbReference>
<dbReference type="SUPFAM" id="SSF64518">
    <property type="entry name" value="Phase 1 flagellin"/>
    <property type="match status" value="1"/>
</dbReference>
<dbReference type="RefSeq" id="WP_132083178.1">
    <property type="nucleotide sequence ID" value="NZ_SLUI01000018.1"/>
</dbReference>
<evidence type="ECO:0000256" key="6">
    <source>
        <dbReference type="ARBA" id="ARBA00023143"/>
    </source>
</evidence>
<dbReference type="PANTHER" id="PTHR30033:SF1">
    <property type="entry name" value="FLAGELLAR HOOK-ASSOCIATED PROTEIN 1"/>
    <property type="match status" value="1"/>
</dbReference>
<protein>
    <recommendedName>
        <fullName evidence="4 7">Flagellar hook-associated protein 1</fullName>
        <shortName evidence="7">HAP1</shortName>
    </recommendedName>
</protein>
<keyword evidence="5 7" id="KW-0964">Secreted</keyword>
<dbReference type="AlphaFoldDB" id="A0A4R1PPG8"/>
<dbReference type="GO" id="GO:0009424">
    <property type="term" value="C:bacterial-type flagellum hook"/>
    <property type="evidence" value="ECO:0007669"/>
    <property type="project" value="UniProtKB-UniRule"/>
</dbReference>
<dbReference type="GO" id="GO:0044780">
    <property type="term" value="P:bacterial-type flagellum assembly"/>
    <property type="evidence" value="ECO:0007669"/>
    <property type="project" value="InterPro"/>
</dbReference>
<dbReference type="Pfam" id="PF22638">
    <property type="entry name" value="FlgK_D1"/>
    <property type="match status" value="1"/>
</dbReference>
<dbReference type="PRINTS" id="PR01005">
    <property type="entry name" value="FLGHOOKAP1"/>
</dbReference>
<dbReference type="InterPro" id="IPR002371">
    <property type="entry name" value="FlgK"/>
</dbReference>
<evidence type="ECO:0000256" key="4">
    <source>
        <dbReference type="ARBA" id="ARBA00016244"/>
    </source>
</evidence>
<keyword evidence="10" id="KW-0282">Flagellum</keyword>
<dbReference type="PROSITE" id="PS00588">
    <property type="entry name" value="FLAGELLA_BB_ROD"/>
    <property type="match status" value="1"/>
</dbReference>
<keyword evidence="10" id="KW-0966">Cell projection</keyword>
<evidence type="ECO:0000313" key="10">
    <source>
        <dbReference type="EMBL" id="TCL33309.1"/>
    </source>
</evidence>
<proteinExistence type="inferred from homology"/>
<evidence type="ECO:0000256" key="1">
    <source>
        <dbReference type="ARBA" id="ARBA00004365"/>
    </source>
</evidence>
<dbReference type="PANTHER" id="PTHR30033">
    <property type="entry name" value="FLAGELLAR HOOK-ASSOCIATED PROTEIN 1"/>
    <property type="match status" value="1"/>
</dbReference>
<evidence type="ECO:0000256" key="7">
    <source>
        <dbReference type="RuleBase" id="RU362065"/>
    </source>
</evidence>
<dbReference type="InterPro" id="IPR053927">
    <property type="entry name" value="FlgK_helical"/>
</dbReference>
<dbReference type="GO" id="GO:0005198">
    <property type="term" value="F:structural molecule activity"/>
    <property type="evidence" value="ECO:0007669"/>
    <property type="project" value="UniProtKB-UniRule"/>
</dbReference>
<dbReference type="OrthoDB" id="9802553at2"/>
<keyword evidence="6 7" id="KW-0975">Bacterial flagellum</keyword>
<organism evidence="10 11">
    <name type="scientific">Anaerospora hongkongensis</name>
    <dbReference type="NCBI Taxonomy" id="244830"/>
    <lineage>
        <taxon>Bacteria</taxon>
        <taxon>Bacillati</taxon>
        <taxon>Bacillota</taxon>
        <taxon>Negativicutes</taxon>
        <taxon>Selenomonadales</taxon>
        <taxon>Sporomusaceae</taxon>
        <taxon>Anaerospora</taxon>
    </lineage>
</organism>
<sequence>MGSTFSTYNIAYSGMYTSQASLAATSNNLSNVSTTGASRTRVAAAEQNIVNGQTSTGTGVNVQSITRARDQLLDNTYRTQNADANYWAVKSGNLEYMQEILSEFETDDGTTINTGLQQTIEDFFNSWEELSKDPSSQSNRQAVTEAASSLLSALSTIDSQLQQLQADAVAGVRDGIDSLNSMAGQVAELNRQITVAEAGGGEASYLRDQRDNLLDQMSALAGISTIESNGVLQVTLGGVTLVNGTTAHTLTVQGDGSAEHPLSIEWDNSFDCTSSITSGSIKAYLEDADQTGYSAIDASGDYNFTTTAASSISSLRQGLNDLITSIAAEINALHSSGADLNGDQGLDFFTVIDATKPLSITNIQVNPELDDPDKLVTAASGSSGDNSIAQAISDLSTKQLYQFDGLSLDITNFYAALTSWIGTAGDNAASSYATQAALVTQVDTQRQAISGISTDEEMSNLIMYQNAYAASARVLSTIDGLIAGLIEDLG</sequence>
<dbReference type="NCBIfam" id="TIGR02492">
    <property type="entry name" value="flgK_ends"/>
    <property type="match status" value="1"/>
</dbReference>
<evidence type="ECO:0000313" key="11">
    <source>
        <dbReference type="Proteomes" id="UP000295063"/>
    </source>
</evidence>
<evidence type="ECO:0000256" key="2">
    <source>
        <dbReference type="ARBA" id="ARBA00004613"/>
    </source>
</evidence>
<accession>A0A4R1PPG8</accession>
<comment type="caution">
    <text evidence="10">The sequence shown here is derived from an EMBL/GenBank/DDBJ whole genome shotgun (WGS) entry which is preliminary data.</text>
</comment>